<keyword evidence="3" id="KW-0808">Transferase</keyword>
<dbReference type="Gene3D" id="3.10.20.340">
    <property type="entry name" value="ArgJ beta chain, C-terminal domain"/>
    <property type="match status" value="1"/>
</dbReference>
<dbReference type="InterPro" id="IPR042195">
    <property type="entry name" value="ArgJ_beta_C"/>
</dbReference>
<comment type="caution">
    <text evidence="6">The sequence shown here is derived from an EMBL/GenBank/DDBJ whole genome shotgun (WGS) entry which is preliminary data.</text>
</comment>
<dbReference type="GO" id="GO:0004358">
    <property type="term" value="F:L-glutamate N-acetyltransferase activity, acting on acetyl-L-ornithine as donor"/>
    <property type="evidence" value="ECO:0007669"/>
    <property type="project" value="InterPro"/>
</dbReference>
<reference evidence="6" key="1">
    <citation type="journal article" date="2020" name="mSystems">
        <title>Genome- and Community-Level Interaction Insights into Carbon Utilization and Element Cycling Functions of Hydrothermarchaeota in Hydrothermal Sediment.</title>
        <authorList>
            <person name="Zhou Z."/>
            <person name="Liu Y."/>
            <person name="Xu W."/>
            <person name="Pan J."/>
            <person name="Luo Z.H."/>
            <person name="Li M."/>
        </authorList>
    </citation>
    <scope>NUCLEOTIDE SEQUENCE [LARGE SCALE GENOMIC DNA]</scope>
    <source>
        <strain evidence="6">HyVt-577</strain>
    </source>
</reference>
<name>A0A7V4U2J6_CALAY</name>
<dbReference type="Proteomes" id="UP000885779">
    <property type="component" value="Unassembled WGS sequence"/>
</dbReference>
<sequence length="30" mass="3338">LDLNQGEGKATGWGSDLSYDYVRINAEYTT</sequence>
<dbReference type="Pfam" id="PF01960">
    <property type="entry name" value="ArgJ"/>
    <property type="match status" value="1"/>
</dbReference>
<evidence type="ECO:0000256" key="2">
    <source>
        <dbReference type="ARBA" id="ARBA00011475"/>
    </source>
</evidence>
<evidence type="ECO:0000256" key="3">
    <source>
        <dbReference type="ARBA" id="ARBA00022679"/>
    </source>
</evidence>
<dbReference type="AlphaFoldDB" id="A0A7V4U2J6"/>
<dbReference type="InterPro" id="IPR016117">
    <property type="entry name" value="ArgJ-like_dom_sf"/>
</dbReference>
<keyword evidence="4" id="KW-0068">Autocatalytic cleavage</keyword>
<protein>
    <recommendedName>
        <fullName evidence="7">Glutamate N-acetyltransferase</fullName>
    </recommendedName>
</protein>
<gene>
    <name evidence="6" type="ORF">ENK44_14380</name>
</gene>
<comment type="similarity">
    <text evidence="1">Belongs to the ArgJ family.</text>
</comment>
<proteinExistence type="inferred from homology"/>
<evidence type="ECO:0000256" key="1">
    <source>
        <dbReference type="ARBA" id="ARBA00006774"/>
    </source>
</evidence>
<evidence type="ECO:0000256" key="5">
    <source>
        <dbReference type="ARBA" id="ARBA00023315"/>
    </source>
</evidence>
<comment type="subunit">
    <text evidence="2">Heterotetramer of two alpha and two beta chains.</text>
</comment>
<dbReference type="InterPro" id="IPR002813">
    <property type="entry name" value="Arg_biosynth_ArgJ"/>
</dbReference>
<accession>A0A7V4U2J6</accession>
<dbReference type="EMBL" id="DRQG01000138">
    <property type="protein sequence ID" value="HGY56891.1"/>
    <property type="molecule type" value="Genomic_DNA"/>
</dbReference>
<organism evidence="6">
    <name type="scientific">Caldithrix abyssi</name>
    <dbReference type="NCBI Taxonomy" id="187145"/>
    <lineage>
        <taxon>Bacteria</taxon>
        <taxon>Pseudomonadati</taxon>
        <taxon>Calditrichota</taxon>
        <taxon>Calditrichia</taxon>
        <taxon>Calditrichales</taxon>
        <taxon>Calditrichaceae</taxon>
        <taxon>Caldithrix</taxon>
    </lineage>
</organism>
<evidence type="ECO:0000256" key="4">
    <source>
        <dbReference type="ARBA" id="ARBA00022813"/>
    </source>
</evidence>
<dbReference type="SUPFAM" id="SSF56266">
    <property type="entry name" value="DmpA/ArgJ-like"/>
    <property type="match status" value="1"/>
</dbReference>
<feature type="non-terminal residue" evidence="6">
    <location>
        <position position="1"/>
    </location>
</feature>
<evidence type="ECO:0008006" key="7">
    <source>
        <dbReference type="Google" id="ProtNLM"/>
    </source>
</evidence>
<keyword evidence="5" id="KW-0012">Acyltransferase</keyword>
<dbReference type="GO" id="GO:0006526">
    <property type="term" value="P:L-arginine biosynthetic process"/>
    <property type="evidence" value="ECO:0007669"/>
    <property type="project" value="InterPro"/>
</dbReference>
<evidence type="ECO:0000313" key="6">
    <source>
        <dbReference type="EMBL" id="HGY56891.1"/>
    </source>
</evidence>